<evidence type="ECO:0000259" key="3">
    <source>
        <dbReference type="Pfam" id="PF00534"/>
    </source>
</evidence>
<dbReference type="EMBL" id="WUXD01000074">
    <property type="protein sequence ID" value="MBM4629813.1"/>
    <property type="molecule type" value="Genomic_DNA"/>
</dbReference>
<keyword evidence="2" id="KW-0808">Transferase</keyword>
<dbReference type="InterPro" id="IPR028098">
    <property type="entry name" value="Glyco_trans_4-like_N"/>
</dbReference>
<feature type="domain" description="Glycosyl transferase family 1" evidence="3">
    <location>
        <begin position="204"/>
        <end position="368"/>
    </location>
</feature>
<evidence type="ECO:0000313" key="6">
    <source>
        <dbReference type="Proteomes" id="UP000738270"/>
    </source>
</evidence>
<evidence type="ECO:0000256" key="1">
    <source>
        <dbReference type="ARBA" id="ARBA00022676"/>
    </source>
</evidence>
<proteinExistence type="predicted"/>
<feature type="domain" description="Glycosyltransferase subfamily 4-like N-terminal" evidence="4">
    <location>
        <begin position="27"/>
        <end position="198"/>
    </location>
</feature>
<evidence type="ECO:0000259" key="4">
    <source>
        <dbReference type="Pfam" id="PF13439"/>
    </source>
</evidence>
<reference evidence="5" key="1">
    <citation type="submission" date="2019-11" db="EMBL/GenBank/DDBJ databases">
        <title>Spread of Macrolides and rifampicin resistant Rhodococcus equi in clinical isolates in the USA.</title>
        <authorList>
            <person name="Alvarez-Narvaez S."/>
            <person name="Huber L."/>
            <person name="Cohen N.D."/>
            <person name="Slovis N."/>
            <person name="Greiter M."/>
            <person name="Giguere S."/>
            <person name="Hart K."/>
        </authorList>
    </citation>
    <scope>NUCLEOTIDE SEQUENCE</scope>
    <source>
        <strain evidence="5">Lh_38</strain>
    </source>
</reference>
<name>A0AAP2F6J2_RHOHA</name>
<dbReference type="Gene3D" id="3.40.50.2000">
    <property type="entry name" value="Glycogen Phosphorylase B"/>
    <property type="match status" value="2"/>
</dbReference>
<evidence type="ECO:0000256" key="2">
    <source>
        <dbReference type="ARBA" id="ARBA00022679"/>
    </source>
</evidence>
<dbReference type="AlphaFoldDB" id="A0AAP2F6J2"/>
<dbReference type="Pfam" id="PF13439">
    <property type="entry name" value="Glyco_transf_4"/>
    <property type="match status" value="1"/>
</dbReference>
<dbReference type="SUPFAM" id="SSF53756">
    <property type="entry name" value="UDP-Glycosyltransferase/glycogen phosphorylase"/>
    <property type="match status" value="1"/>
</dbReference>
<protein>
    <submittedName>
        <fullName evidence="5">Glycosyltransferase</fullName>
    </submittedName>
</protein>
<dbReference type="InterPro" id="IPR001296">
    <property type="entry name" value="Glyco_trans_1"/>
</dbReference>
<evidence type="ECO:0000313" key="5">
    <source>
        <dbReference type="EMBL" id="MBM4629813.1"/>
    </source>
</evidence>
<organism evidence="5 6">
    <name type="scientific">Rhodococcus hoagii</name>
    <name type="common">Corynebacterium equii</name>
    <dbReference type="NCBI Taxonomy" id="43767"/>
    <lineage>
        <taxon>Bacteria</taxon>
        <taxon>Bacillati</taxon>
        <taxon>Actinomycetota</taxon>
        <taxon>Actinomycetes</taxon>
        <taxon>Mycobacteriales</taxon>
        <taxon>Nocardiaceae</taxon>
        <taxon>Prescottella</taxon>
    </lineage>
</organism>
<dbReference type="RefSeq" id="WP_080668431.1">
    <property type="nucleotide sequence ID" value="NZ_AP025268.1"/>
</dbReference>
<dbReference type="PANTHER" id="PTHR12526:SF600">
    <property type="entry name" value="GLYCOSYL TRANSFERASE GROUP 1"/>
    <property type="match status" value="1"/>
</dbReference>
<keyword evidence="1" id="KW-0328">Glycosyltransferase</keyword>
<dbReference type="GO" id="GO:0016757">
    <property type="term" value="F:glycosyltransferase activity"/>
    <property type="evidence" value="ECO:0007669"/>
    <property type="project" value="UniProtKB-KW"/>
</dbReference>
<gene>
    <name evidence="5" type="ORF">GS453_24440</name>
</gene>
<dbReference type="Pfam" id="PF00534">
    <property type="entry name" value="Glycos_transf_1"/>
    <property type="match status" value="1"/>
</dbReference>
<comment type="caution">
    <text evidence="5">The sequence shown here is derived from an EMBL/GenBank/DDBJ whole genome shotgun (WGS) entry which is preliminary data.</text>
</comment>
<accession>A0AAP2F6J2</accession>
<dbReference type="Proteomes" id="UP000738270">
    <property type="component" value="Unassembled WGS sequence"/>
</dbReference>
<sequence>MTKLQVHYLVGGFRISLGAESATPGPRTHIVNFVRGLDENGCTTRIFLASGFPFMKRFAQIKQTDYAKASESKVWLADAVRLAAAVWCGLNVFCRSLVAPRPEIIYERLAVLQSLTSFHFGKRQAVRIVEANGVLSRETARDRNVLKAERLAAYLERRVLRRADIVVAVSQNLADELVKFASIEPDKIIVIPNGVRADLAEYPRKPDSVRVIGFVGSVVKWHRLDEIIESIAAVANRRGTDLRFEIVGDGADLPNLRAMVEREGLSDLVRFRGRVAPSDAFDIMTGWDIGIASHQKSSSDTMYHSPLKLYEYTALGMSVLCTDSQDARAIARSGADVRIFSGKEDFERLLDTVLSEERRSNSEIEESRQSVVRDHSWRTRAAQVLAAAAR</sequence>
<dbReference type="PANTHER" id="PTHR12526">
    <property type="entry name" value="GLYCOSYLTRANSFERASE"/>
    <property type="match status" value="1"/>
</dbReference>